<name>A0A8H5F037_9AGAR</name>
<protein>
    <submittedName>
        <fullName evidence="1">Uncharacterized protein</fullName>
    </submittedName>
</protein>
<evidence type="ECO:0000313" key="2">
    <source>
        <dbReference type="Proteomes" id="UP000567179"/>
    </source>
</evidence>
<organism evidence="1 2">
    <name type="scientific">Psilocybe cf. subviscida</name>
    <dbReference type="NCBI Taxonomy" id="2480587"/>
    <lineage>
        <taxon>Eukaryota</taxon>
        <taxon>Fungi</taxon>
        <taxon>Dikarya</taxon>
        <taxon>Basidiomycota</taxon>
        <taxon>Agaricomycotina</taxon>
        <taxon>Agaricomycetes</taxon>
        <taxon>Agaricomycetidae</taxon>
        <taxon>Agaricales</taxon>
        <taxon>Agaricineae</taxon>
        <taxon>Strophariaceae</taxon>
        <taxon>Psilocybe</taxon>
    </lineage>
</organism>
<proteinExistence type="predicted"/>
<evidence type="ECO:0000313" key="1">
    <source>
        <dbReference type="EMBL" id="KAF5318612.1"/>
    </source>
</evidence>
<gene>
    <name evidence="1" type="ORF">D9619_010806</name>
</gene>
<dbReference type="EMBL" id="JAACJJ010000030">
    <property type="protein sequence ID" value="KAF5318612.1"/>
    <property type="molecule type" value="Genomic_DNA"/>
</dbReference>
<dbReference type="AlphaFoldDB" id="A0A8H5F037"/>
<keyword evidence="2" id="KW-1185">Reference proteome</keyword>
<comment type="caution">
    <text evidence="1">The sequence shown here is derived from an EMBL/GenBank/DDBJ whole genome shotgun (WGS) entry which is preliminary data.</text>
</comment>
<dbReference type="OrthoDB" id="3064693at2759"/>
<reference evidence="1 2" key="1">
    <citation type="journal article" date="2020" name="ISME J.">
        <title>Uncovering the hidden diversity of litter-decomposition mechanisms in mushroom-forming fungi.</title>
        <authorList>
            <person name="Floudas D."/>
            <person name="Bentzer J."/>
            <person name="Ahren D."/>
            <person name="Johansson T."/>
            <person name="Persson P."/>
            <person name="Tunlid A."/>
        </authorList>
    </citation>
    <scope>NUCLEOTIDE SEQUENCE [LARGE SCALE GENOMIC DNA]</scope>
    <source>
        <strain evidence="1 2">CBS 101986</strain>
    </source>
</reference>
<sequence>MPSGTSQAARTQKERFDEHFDTATKTNQEVLDAQVLTWTLIVYAHFTMPPTIKVVNGEVKLSTCK</sequence>
<accession>A0A8H5F037</accession>
<dbReference type="Proteomes" id="UP000567179">
    <property type="component" value="Unassembled WGS sequence"/>
</dbReference>